<dbReference type="SUPFAM" id="SSF53474">
    <property type="entry name" value="alpha/beta-Hydrolases"/>
    <property type="match status" value="1"/>
</dbReference>
<keyword evidence="5" id="KW-1185">Reference proteome</keyword>
<evidence type="ECO:0000256" key="1">
    <source>
        <dbReference type="ARBA" id="ARBA00005622"/>
    </source>
</evidence>
<dbReference type="Proteomes" id="UP000254651">
    <property type="component" value="Unassembled WGS sequence"/>
</dbReference>
<dbReference type="PANTHER" id="PTHR40841:SF2">
    <property type="entry name" value="SIDEROPHORE-DEGRADING ESTERASE (EUROFUNG)"/>
    <property type="match status" value="1"/>
</dbReference>
<feature type="signal peptide" evidence="3">
    <location>
        <begin position="1"/>
        <end position="29"/>
    </location>
</feature>
<evidence type="ECO:0000256" key="3">
    <source>
        <dbReference type="SAM" id="SignalP"/>
    </source>
</evidence>
<dbReference type="AlphaFoldDB" id="A0A378UE59"/>
<keyword evidence="2 4" id="KW-0378">Hydrolase</keyword>
<dbReference type="Gene3D" id="3.40.50.1820">
    <property type="entry name" value="alpha/beta hydrolase"/>
    <property type="match status" value="1"/>
</dbReference>
<dbReference type="InterPro" id="IPR029058">
    <property type="entry name" value="AB_hydrolase_fold"/>
</dbReference>
<protein>
    <submittedName>
        <fullName evidence="4">Esterase</fullName>
        <ecNumber evidence="4">3.1.-.-</ecNumber>
    </submittedName>
</protein>
<evidence type="ECO:0000313" key="4">
    <source>
        <dbReference type="EMBL" id="STZ75595.1"/>
    </source>
</evidence>
<dbReference type="InterPro" id="IPR052558">
    <property type="entry name" value="Siderophore_Hydrolase_D"/>
</dbReference>
<sequence>MNNHKIISHIPKPIVLLLCALLLALPAAAAPDLSLKTDTAPLYAPDNGYRFRTLPFISADGKRHYRVFVGIPESPPPAAGYPVLYALDGNALTGLLSRDLLRSLNRPPVLVLIGYDTDLRLNPAARSYDYTPPLPDGSPVPDLLHPERRNGGAEAFLTLLQQEIRPQVARLAPLNTQQQALWGHSYGGLFVLYTLMREPQAFDRYIAADPALWFQHGSFLRRFETWFRQPQALQGRHIRIDQSGSPSAKTALTEAARQKTAKRQQAAAAANANPCKLAEELDALEAVSARYRRYPDLNHGALLGASFTDTLKAFGQASPNPPHLPPSPSCAKMQKIIIPMSKG</sequence>
<evidence type="ECO:0000313" key="5">
    <source>
        <dbReference type="Proteomes" id="UP000254651"/>
    </source>
</evidence>
<dbReference type="GO" id="GO:0016788">
    <property type="term" value="F:hydrolase activity, acting on ester bonds"/>
    <property type="evidence" value="ECO:0007669"/>
    <property type="project" value="TreeGrafter"/>
</dbReference>
<comment type="similarity">
    <text evidence="1">Belongs to the esterase D family.</text>
</comment>
<proteinExistence type="inferred from homology"/>
<dbReference type="EC" id="3.1.-.-" evidence="4"/>
<dbReference type="EMBL" id="UGQS01000001">
    <property type="protein sequence ID" value="STZ75595.1"/>
    <property type="molecule type" value="Genomic_DNA"/>
</dbReference>
<dbReference type="InterPro" id="IPR000801">
    <property type="entry name" value="Esterase-like"/>
</dbReference>
<keyword evidence="3" id="KW-0732">Signal</keyword>
<name>A0A378UE59_BERDE</name>
<dbReference type="PANTHER" id="PTHR40841">
    <property type="entry name" value="SIDEROPHORE TRIACETYLFUSARININE C ESTERASE"/>
    <property type="match status" value="1"/>
</dbReference>
<dbReference type="Pfam" id="PF00756">
    <property type="entry name" value="Esterase"/>
    <property type="match status" value="1"/>
</dbReference>
<feature type="chain" id="PRO_5016986800" evidence="3">
    <location>
        <begin position="30"/>
        <end position="343"/>
    </location>
</feature>
<reference evidence="4 5" key="1">
    <citation type="submission" date="2018-06" db="EMBL/GenBank/DDBJ databases">
        <authorList>
            <consortium name="Pathogen Informatics"/>
            <person name="Doyle S."/>
        </authorList>
    </citation>
    <scope>NUCLEOTIDE SEQUENCE [LARGE SCALE GENOMIC DNA]</scope>
    <source>
        <strain evidence="4 5">NCTC10295</strain>
    </source>
</reference>
<dbReference type="RefSeq" id="WP_082790376.1">
    <property type="nucleotide sequence ID" value="NZ_CP181246.1"/>
</dbReference>
<gene>
    <name evidence="4" type="primary">besA</name>
    <name evidence="4" type="ORF">NCTC10295_00336</name>
</gene>
<accession>A0A378UE59</accession>
<evidence type="ECO:0000256" key="2">
    <source>
        <dbReference type="ARBA" id="ARBA00022801"/>
    </source>
</evidence>
<organism evidence="4 5">
    <name type="scientific">Bergeriella denitrificans</name>
    <name type="common">Neisseria denitrificans</name>
    <dbReference type="NCBI Taxonomy" id="494"/>
    <lineage>
        <taxon>Bacteria</taxon>
        <taxon>Pseudomonadati</taxon>
        <taxon>Pseudomonadota</taxon>
        <taxon>Betaproteobacteria</taxon>
        <taxon>Neisseriales</taxon>
        <taxon>Neisseriaceae</taxon>
        <taxon>Bergeriella</taxon>
    </lineage>
</organism>